<dbReference type="EMBL" id="CP001804">
    <property type="protein sequence ID" value="ACY16233.1"/>
    <property type="molecule type" value="Genomic_DNA"/>
</dbReference>
<dbReference type="STRING" id="502025.Hoch_3733"/>
<dbReference type="Pfam" id="PF09359">
    <property type="entry name" value="VTC"/>
    <property type="match status" value="1"/>
</dbReference>
<evidence type="ECO:0000313" key="4">
    <source>
        <dbReference type="Proteomes" id="UP000001880"/>
    </source>
</evidence>
<dbReference type="InterPro" id="IPR042267">
    <property type="entry name" value="VTC_sf"/>
</dbReference>
<accession>D0LY83</accession>
<dbReference type="RefSeq" id="WP_012828832.1">
    <property type="nucleotide sequence ID" value="NC_013440.1"/>
</dbReference>
<dbReference type="KEGG" id="hoh:Hoch_3733"/>
<organism evidence="3 4">
    <name type="scientific">Haliangium ochraceum (strain DSM 14365 / JCM 11303 / SMP-2)</name>
    <dbReference type="NCBI Taxonomy" id="502025"/>
    <lineage>
        <taxon>Bacteria</taxon>
        <taxon>Pseudomonadati</taxon>
        <taxon>Myxococcota</taxon>
        <taxon>Polyangia</taxon>
        <taxon>Haliangiales</taxon>
        <taxon>Kofleriaceae</taxon>
        <taxon>Haliangium</taxon>
    </lineage>
</organism>
<feature type="domain" description="VTC" evidence="2">
    <location>
        <begin position="21"/>
        <end position="262"/>
    </location>
</feature>
<dbReference type="AlphaFoldDB" id="D0LY83"/>
<sequence>MISSTAEDSARVESASALKEYEVKYSVPLARAQAIVADTGGALEPQIYDPACPIAYSRTTYFDTPERGYLHSSKASMSRRLRVREYAAAPAEGAPIHMTGVCFLEYKESHAGRRRKTRIRLYPEDDIAEILRHPTLLLERPLDSDIGKRTETPLPLMDELTQHELTPLLTTWYQRRSLSSADGRIRVTLDTGLRFYPPTPIHAPPPTETQPPPDSAEFGVPQCLLEIKYRGQPPTWLAHALTLLGEPATPRLSKYSLGMRVLAGMGPTTLP</sequence>
<feature type="compositionally biased region" description="Pro residues" evidence="1">
    <location>
        <begin position="197"/>
        <end position="214"/>
    </location>
</feature>
<dbReference type="Proteomes" id="UP000001880">
    <property type="component" value="Chromosome"/>
</dbReference>
<protein>
    <submittedName>
        <fullName evidence="3">VTC domain protein</fullName>
    </submittedName>
</protein>
<evidence type="ECO:0000259" key="2">
    <source>
        <dbReference type="Pfam" id="PF09359"/>
    </source>
</evidence>
<keyword evidence="4" id="KW-1185">Reference proteome</keyword>
<dbReference type="HOGENOM" id="CLU_1061344_0_0_7"/>
<dbReference type="eggNOG" id="COG5036">
    <property type="taxonomic scope" value="Bacteria"/>
</dbReference>
<reference evidence="3 4" key="1">
    <citation type="journal article" date="2010" name="Stand. Genomic Sci.">
        <title>Complete genome sequence of Haliangium ochraceum type strain (SMP-2).</title>
        <authorList>
            <consortium name="US DOE Joint Genome Institute (JGI-PGF)"/>
            <person name="Ivanova N."/>
            <person name="Daum C."/>
            <person name="Lang E."/>
            <person name="Abt B."/>
            <person name="Kopitz M."/>
            <person name="Saunders E."/>
            <person name="Lapidus A."/>
            <person name="Lucas S."/>
            <person name="Glavina Del Rio T."/>
            <person name="Nolan M."/>
            <person name="Tice H."/>
            <person name="Copeland A."/>
            <person name="Cheng J.F."/>
            <person name="Chen F."/>
            <person name="Bruce D."/>
            <person name="Goodwin L."/>
            <person name="Pitluck S."/>
            <person name="Mavromatis K."/>
            <person name="Pati A."/>
            <person name="Mikhailova N."/>
            <person name="Chen A."/>
            <person name="Palaniappan K."/>
            <person name="Land M."/>
            <person name="Hauser L."/>
            <person name="Chang Y.J."/>
            <person name="Jeffries C.D."/>
            <person name="Detter J.C."/>
            <person name="Brettin T."/>
            <person name="Rohde M."/>
            <person name="Goker M."/>
            <person name="Bristow J."/>
            <person name="Markowitz V."/>
            <person name="Eisen J.A."/>
            <person name="Hugenholtz P."/>
            <person name="Kyrpides N.C."/>
            <person name="Klenk H.P."/>
        </authorList>
    </citation>
    <scope>NUCLEOTIDE SEQUENCE [LARGE SCALE GENOMIC DNA]</scope>
    <source>
        <strain evidence="4">DSM 14365 / CIP 107738 / JCM 11303 / AJ 13395 / SMP-2</strain>
    </source>
</reference>
<dbReference type="Gene3D" id="3.20.100.30">
    <property type="entry name" value="VTC, catalytic tunnel domain"/>
    <property type="match status" value="1"/>
</dbReference>
<name>D0LY83_HALO1</name>
<dbReference type="InterPro" id="IPR018966">
    <property type="entry name" value="VTC_domain"/>
</dbReference>
<feature type="region of interest" description="Disordered" evidence="1">
    <location>
        <begin position="196"/>
        <end position="217"/>
    </location>
</feature>
<dbReference type="GO" id="GO:0006799">
    <property type="term" value="P:polyphosphate biosynthetic process"/>
    <property type="evidence" value="ECO:0007669"/>
    <property type="project" value="UniProtKB-ARBA"/>
</dbReference>
<proteinExistence type="predicted"/>
<gene>
    <name evidence="3" type="ordered locus">Hoch_3733</name>
</gene>
<evidence type="ECO:0000256" key="1">
    <source>
        <dbReference type="SAM" id="MobiDB-lite"/>
    </source>
</evidence>
<evidence type="ECO:0000313" key="3">
    <source>
        <dbReference type="EMBL" id="ACY16233.1"/>
    </source>
</evidence>